<dbReference type="InParanoid" id="A0A667X5U2"/>
<name>A0A667X5U2_9TELE</name>
<reference evidence="1" key="1">
    <citation type="submission" date="2019-06" db="EMBL/GenBank/DDBJ databases">
        <authorList>
            <consortium name="Wellcome Sanger Institute Data Sharing"/>
        </authorList>
    </citation>
    <scope>NUCLEOTIDE SEQUENCE [LARGE SCALE GENOMIC DNA]</scope>
</reference>
<reference evidence="1" key="2">
    <citation type="submission" date="2025-08" db="UniProtKB">
        <authorList>
            <consortium name="Ensembl"/>
        </authorList>
    </citation>
    <scope>IDENTIFICATION</scope>
</reference>
<reference evidence="1" key="3">
    <citation type="submission" date="2025-09" db="UniProtKB">
        <authorList>
            <consortium name="Ensembl"/>
        </authorList>
    </citation>
    <scope>IDENTIFICATION</scope>
</reference>
<sequence length="146" mass="16341">PKLESRDLQESCFFPTCHKDRTQKSWMVISRTKTSLNVVCIDVGVLGMKMFRTPCTTVFENIYWCFNLLGVSIGLPIIKSFTRLISATPCLKPETELSVVAKISTLVSHTPEPSFSYTHTHTHTDTHTALLTSSLISKIFTNLTAC</sequence>
<accession>A0A667X5U2</accession>
<dbReference type="Proteomes" id="UP000472263">
    <property type="component" value="Chromosome 6"/>
</dbReference>
<organism evidence="1 2">
    <name type="scientific">Myripristis murdjan</name>
    <name type="common">pinecone soldierfish</name>
    <dbReference type="NCBI Taxonomy" id="586833"/>
    <lineage>
        <taxon>Eukaryota</taxon>
        <taxon>Metazoa</taxon>
        <taxon>Chordata</taxon>
        <taxon>Craniata</taxon>
        <taxon>Vertebrata</taxon>
        <taxon>Euteleostomi</taxon>
        <taxon>Actinopterygii</taxon>
        <taxon>Neopterygii</taxon>
        <taxon>Teleostei</taxon>
        <taxon>Neoteleostei</taxon>
        <taxon>Acanthomorphata</taxon>
        <taxon>Holocentriformes</taxon>
        <taxon>Holocentridae</taxon>
        <taxon>Myripristis</taxon>
    </lineage>
</organism>
<evidence type="ECO:0000313" key="1">
    <source>
        <dbReference type="Ensembl" id="ENSMMDP00005009268.1"/>
    </source>
</evidence>
<protein>
    <submittedName>
        <fullName evidence="1">Uncharacterized protein</fullName>
    </submittedName>
</protein>
<proteinExistence type="predicted"/>
<dbReference type="Ensembl" id="ENSMMDT00005009554.1">
    <property type="protein sequence ID" value="ENSMMDP00005009268.1"/>
    <property type="gene ID" value="ENSMMDG00005005082.1"/>
</dbReference>
<evidence type="ECO:0000313" key="2">
    <source>
        <dbReference type="Proteomes" id="UP000472263"/>
    </source>
</evidence>
<dbReference type="AlphaFoldDB" id="A0A667X5U2"/>
<keyword evidence="2" id="KW-1185">Reference proteome</keyword>